<sequence length="23" mass="2572">MISIILQNSNLHCSTEQHGCQKS</sequence>
<proteinExistence type="predicted"/>
<reference evidence="1" key="1">
    <citation type="submission" date="2014-09" db="EMBL/GenBank/DDBJ databases">
        <authorList>
            <person name="Magalhaes I.L.F."/>
            <person name="Oliveira U."/>
            <person name="Santos F.R."/>
            <person name="Vidigal T.H.D.A."/>
            <person name="Brescovit A.D."/>
            <person name="Santos A.J."/>
        </authorList>
    </citation>
    <scope>NUCLEOTIDE SEQUENCE</scope>
    <source>
        <tissue evidence="1">Shoot tissue taken approximately 20 cm above the soil surface</tissue>
    </source>
</reference>
<dbReference type="AlphaFoldDB" id="A0A0A8YPB4"/>
<reference evidence="1" key="2">
    <citation type="journal article" date="2015" name="Data Brief">
        <title>Shoot transcriptome of the giant reed, Arundo donax.</title>
        <authorList>
            <person name="Barrero R.A."/>
            <person name="Guerrero F.D."/>
            <person name="Moolhuijzen P."/>
            <person name="Goolsby J.A."/>
            <person name="Tidwell J."/>
            <person name="Bellgard S.E."/>
            <person name="Bellgard M.I."/>
        </authorList>
    </citation>
    <scope>NUCLEOTIDE SEQUENCE</scope>
    <source>
        <tissue evidence="1">Shoot tissue taken approximately 20 cm above the soil surface</tissue>
    </source>
</reference>
<name>A0A0A8YPB4_ARUDO</name>
<dbReference type="EMBL" id="GBRH01269819">
    <property type="protein sequence ID" value="JAD28076.1"/>
    <property type="molecule type" value="Transcribed_RNA"/>
</dbReference>
<accession>A0A0A8YPB4</accession>
<evidence type="ECO:0000313" key="1">
    <source>
        <dbReference type="EMBL" id="JAD28076.1"/>
    </source>
</evidence>
<protein>
    <submittedName>
        <fullName evidence="1">Uncharacterized protein</fullName>
    </submittedName>
</protein>
<organism evidence="1">
    <name type="scientific">Arundo donax</name>
    <name type="common">Giant reed</name>
    <name type="synonym">Donax arundinaceus</name>
    <dbReference type="NCBI Taxonomy" id="35708"/>
    <lineage>
        <taxon>Eukaryota</taxon>
        <taxon>Viridiplantae</taxon>
        <taxon>Streptophyta</taxon>
        <taxon>Embryophyta</taxon>
        <taxon>Tracheophyta</taxon>
        <taxon>Spermatophyta</taxon>
        <taxon>Magnoliopsida</taxon>
        <taxon>Liliopsida</taxon>
        <taxon>Poales</taxon>
        <taxon>Poaceae</taxon>
        <taxon>PACMAD clade</taxon>
        <taxon>Arundinoideae</taxon>
        <taxon>Arundineae</taxon>
        <taxon>Arundo</taxon>
    </lineage>
</organism>